<evidence type="ECO:0000313" key="1">
    <source>
        <dbReference type="EMBL" id="ACD95436.1"/>
    </source>
</evidence>
<name>B3EAJ8_TRIL1</name>
<accession>B3EAJ8</accession>
<dbReference type="KEGG" id="glo:Glov_1720"/>
<evidence type="ECO:0000313" key="2">
    <source>
        <dbReference type="Proteomes" id="UP000002420"/>
    </source>
</evidence>
<dbReference type="Proteomes" id="UP000002420">
    <property type="component" value="Chromosome"/>
</dbReference>
<keyword evidence="2" id="KW-1185">Reference proteome</keyword>
<dbReference type="AlphaFoldDB" id="B3EAJ8"/>
<reference evidence="1 2" key="1">
    <citation type="submission" date="2008-05" db="EMBL/GenBank/DDBJ databases">
        <title>Complete sequence of chromosome of Geobacter lovleyi SZ.</title>
        <authorList>
            <consortium name="US DOE Joint Genome Institute"/>
            <person name="Lucas S."/>
            <person name="Copeland A."/>
            <person name="Lapidus A."/>
            <person name="Glavina del Rio T."/>
            <person name="Dalin E."/>
            <person name="Tice H."/>
            <person name="Bruce D."/>
            <person name="Goodwin L."/>
            <person name="Pitluck S."/>
            <person name="Chertkov O."/>
            <person name="Meincke L."/>
            <person name="Brettin T."/>
            <person name="Detter J.C."/>
            <person name="Han C."/>
            <person name="Tapia R."/>
            <person name="Kuske C.R."/>
            <person name="Schmutz J."/>
            <person name="Larimer F."/>
            <person name="Land M."/>
            <person name="Hauser L."/>
            <person name="Kyrpides N."/>
            <person name="Mikhailova N."/>
            <person name="Sung Y."/>
            <person name="Fletcher K.E."/>
            <person name="Ritalahti K.M."/>
            <person name="Loeffler F.E."/>
            <person name="Richardson P."/>
        </authorList>
    </citation>
    <scope>NUCLEOTIDE SEQUENCE [LARGE SCALE GENOMIC DNA]</scope>
    <source>
        <strain evidence="2">ATCC BAA-1151 / DSM 17278 / SZ</strain>
    </source>
</reference>
<dbReference type="RefSeq" id="WP_012469776.1">
    <property type="nucleotide sequence ID" value="NC_010814.1"/>
</dbReference>
<proteinExistence type="predicted"/>
<sequence>MAYESKPFLYVVHFYTTLASSAEKPAAIPSFNAISQPDAHTQVERVGQIAAWCGVKTLVLNRIVPGMAPLRNLLQAKQNFPGNLFISDGLMQIGERSLGGVVLN</sequence>
<protein>
    <submittedName>
        <fullName evidence="1">Uncharacterized protein</fullName>
    </submittedName>
</protein>
<gene>
    <name evidence="1" type="ordered locus">Glov_1720</name>
</gene>
<dbReference type="EMBL" id="CP001089">
    <property type="protein sequence ID" value="ACD95436.1"/>
    <property type="molecule type" value="Genomic_DNA"/>
</dbReference>
<dbReference type="HOGENOM" id="CLU_2246104_0_0_7"/>
<dbReference type="OrthoDB" id="5443440at2"/>
<organism evidence="1 2">
    <name type="scientific">Trichlorobacter lovleyi (strain ATCC BAA-1151 / DSM 17278 / SZ)</name>
    <name type="common">Geobacter lovleyi</name>
    <dbReference type="NCBI Taxonomy" id="398767"/>
    <lineage>
        <taxon>Bacteria</taxon>
        <taxon>Pseudomonadati</taxon>
        <taxon>Thermodesulfobacteriota</taxon>
        <taxon>Desulfuromonadia</taxon>
        <taxon>Geobacterales</taxon>
        <taxon>Geobacteraceae</taxon>
        <taxon>Trichlorobacter</taxon>
    </lineage>
</organism>